<dbReference type="AlphaFoldDB" id="A0A4S1CAH0"/>
<dbReference type="RefSeq" id="WP_135872704.1">
    <property type="nucleotide sequence ID" value="NZ_SRSC01000005.1"/>
</dbReference>
<feature type="domain" description="Rubrerythrin diiron-binding" evidence="1">
    <location>
        <begin position="5"/>
        <end position="137"/>
    </location>
</feature>
<dbReference type="InterPro" id="IPR003251">
    <property type="entry name" value="Rr_diiron-bd_dom"/>
</dbReference>
<keyword evidence="3" id="KW-1185">Reference proteome</keyword>
<dbReference type="Pfam" id="PF02915">
    <property type="entry name" value="Rubrerythrin"/>
    <property type="match status" value="1"/>
</dbReference>
<dbReference type="EMBL" id="SRSC01000005">
    <property type="protein sequence ID" value="TGU70291.1"/>
    <property type="molecule type" value="Genomic_DNA"/>
</dbReference>
<evidence type="ECO:0000313" key="2">
    <source>
        <dbReference type="EMBL" id="TGU70291.1"/>
    </source>
</evidence>
<accession>A0A4S1CAH0</accession>
<dbReference type="Proteomes" id="UP000306416">
    <property type="component" value="Unassembled WGS sequence"/>
</dbReference>
<dbReference type="GO" id="GO:0016491">
    <property type="term" value="F:oxidoreductase activity"/>
    <property type="evidence" value="ECO:0007669"/>
    <property type="project" value="InterPro"/>
</dbReference>
<name>A0A4S1CAH0_9BACT</name>
<dbReference type="Gene3D" id="1.20.1260.10">
    <property type="match status" value="1"/>
</dbReference>
<dbReference type="GO" id="GO:0046872">
    <property type="term" value="F:metal ion binding"/>
    <property type="evidence" value="ECO:0007669"/>
    <property type="project" value="InterPro"/>
</dbReference>
<sequence length="159" mass="18863">MNVFDCAIKIEEETRVYYEGLKEEAMEPEMKMLFSMLAASEEEHKSRLLRLKQRMEGGAVTGLNHGACSFRPLLSQRELLDECERDPHLYRFAVENEERDIRFYEELAAAAPDRRTRRSLKILAAEERRHLEKIENIYSFVETPRTYLEWGEFSNLREL</sequence>
<protein>
    <submittedName>
        <fullName evidence="2">Ferritin</fullName>
    </submittedName>
</protein>
<dbReference type="InterPro" id="IPR009078">
    <property type="entry name" value="Ferritin-like_SF"/>
</dbReference>
<dbReference type="InterPro" id="IPR012347">
    <property type="entry name" value="Ferritin-like"/>
</dbReference>
<dbReference type="PANTHER" id="PTHR33531:SF7">
    <property type="entry name" value="HYPOTHETICAL MEMBRANE PROTEIN, CONSERVED"/>
    <property type="match status" value="1"/>
</dbReference>
<evidence type="ECO:0000259" key="1">
    <source>
        <dbReference type="Pfam" id="PF02915"/>
    </source>
</evidence>
<gene>
    <name evidence="2" type="ORF">E4633_19045</name>
</gene>
<organism evidence="2 3">
    <name type="scientific">Geomonas terrae</name>
    <dbReference type="NCBI Taxonomy" id="2562681"/>
    <lineage>
        <taxon>Bacteria</taxon>
        <taxon>Pseudomonadati</taxon>
        <taxon>Thermodesulfobacteriota</taxon>
        <taxon>Desulfuromonadia</taxon>
        <taxon>Geobacterales</taxon>
        <taxon>Geobacteraceae</taxon>
        <taxon>Geomonas</taxon>
    </lineage>
</organism>
<dbReference type="PANTHER" id="PTHR33531">
    <property type="entry name" value="RUBRERYTHRIN SUBFAMILY"/>
    <property type="match status" value="1"/>
</dbReference>
<evidence type="ECO:0000313" key="3">
    <source>
        <dbReference type="Proteomes" id="UP000306416"/>
    </source>
</evidence>
<proteinExistence type="predicted"/>
<comment type="caution">
    <text evidence="2">The sequence shown here is derived from an EMBL/GenBank/DDBJ whole genome shotgun (WGS) entry which is preliminary data.</text>
</comment>
<dbReference type="CDD" id="cd01045">
    <property type="entry name" value="Ferritin_like_AB"/>
    <property type="match status" value="1"/>
</dbReference>
<reference evidence="2 3" key="1">
    <citation type="submission" date="2019-04" db="EMBL/GenBank/DDBJ databases">
        <title>Geobacter oryzae sp. nov., ferric-reducing bacteria isolated from paddy soil.</title>
        <authorList>
            <person name="Xu Z."/>
            <person name="Masuda Y."/>
            <person name="Itoh H."/>
            <person name="Senoo K."/>
        </authorList>
    </citation>
    <scope>NUCLEOTIDE SEQUENCE [LARGE SCALE GENOMIC DNA]</scope>
    <source>
        <strain evidence="2 3">Red111</strain>
    </source>
</reference>
<dbReference type="SUPFAM" id="SSF47240">
    <property type="entry name" value="Ferritin-like"/>
    <property type="match status" value="1"/>
</dbReference>